<evidence type="ECO:0000313" key="6">
    <source>
        <dbReference type="Proteomes" id="UP000466345"/>
    </source>
</evidence>
<reference evidence="5 6" key="1">
    <citation type="submission" date="2019-10" db="EMBL/GenBank/DDBJ databases">
        <title>Streptomyces smaragdinus sp. nov. and Streptomyces fabii sp. nov., isolated from the gut of fungus growing-termite Macrotermes natalensis.</title>
        <authorList>
            <person name="Schwitalla J."/>
            <person name="Benndorf R."/>
            <person name="Martin K."/>
            <person name="De Beer W."/>
            <person name="Kaster A.-K."/>
            <person name="Vollmers J."/>
            <person name="Poulsen M."/>
            <person name="Beemelmanns C."/>
        </authorList>
    </citation>
    <scope>NUCLEOTIDE SEQUENCE [LARGE SCALE GENOMIC DNA]</scope>
    <source>
        <strain evidence="5 6">RB5</strain>
    </source>
</reference>
<keyword evidence="6" id="KW-1185">Reference proteome</keyword>
<evidence type="ECO:0000313" key="5">
    <source>
        <dbReference type="EMBL" id="MQY12003.1"/>
    </source>
</evidence>
<dbReference type="Proteomes" id="UP000466345">
    <property type="component" value="Unassembled WGS sequence"/>
</dbReference>
<dbReference type="PANTHER" id="PTHR33392:SF6">
    <property type="entry name" value="POLYISOPRENYL-TEICHOIC ACID--PEPTIDOGLYCAN TEICHOIC ACID TRANSFERASE TAGU"/>
    <property type="match status" value="1"/>
</dbReference>
<comment type="caution">
    <text evidence="5">The sequence shown here is derived from an EMBL/GenBank/DDBJ whole genome shotgun (WGS) entry which is preliminary data.</text>
</comment>
<dbReference type="Gene3D" id="3.40.630.190">
    <property type="entry name" value="LCP protein"/>
    <property type="match status" value="1"/>
</dbReference>
<evidence type="ECO:0000256" key="2">
    <source>
        <dbReference type="SAM" id="MobiDB-lite"/>
    </source>
</evidence>
<dbReference type="Pfam" id="PF03816">
    <property type="entry name" value="LytR_cpsA_psr"/>
    <property type="match status" value="1"/>
</dbReference>
<evidence type="ECO:0000259" key="4">
    <source>
        <dbReference type="Pfam" id="PF03816"/>
    </source>
</evidence>
<keyword evidence="3" id="KW-0472">Membrane</keyword>
<dbReference type="PANTHER" id="PTHR33392">
    <property type="entry name" value="POLYISOPRENYL-TEICHOIC ACID--PEPTIDOGLYCAN TEICHOIC ACID TRANSFERASE TAGU"/>
    <property type="match status" value="1"/>
</dbReference>
<keyword evidence="3" id="KW-1133">Transmembrane helix</keyword>
<feature type="domain" description="Cell envelope-related transcriptional attenuator" evidence="4">
    <location>
        <begin position="105"/>
        <end position="261"/>
    </location>
</feature>
<evidence type="ECO:0000256" key="1">
    <source>
        <dbReference type="ARBA" id="ARBA00006068"/>
    </source>
</evidence>
<evidence type="ECO:0000256" key="3">
    <source>
        <dbReference type="SAM" id="Phobius"/>
    </source>
</evidence>
<proteinExistence type="inferred from homology"/>
<name>A0A7K0CF69_9ACTN</name>
<sequence>MPDNSRPIPEPGTPRGSRRGRHRSPRRTGLRIAAWTLAGAVAAGGALAGVAYLRLNGNLTSVDLDARLGTERPQNVDNGSLDILVLGSDSRAGANAAYGRDTGARSDTAMVVHLYDHRKKASIVSIPRDTLVDRPSCVQDNGATAPAAHDVMFNSAYTTGGPACSVKTVEHLTGIRMDHFVEIDFTGFKHLVDKLGGVKLTTTEPINDTSSHLNLPAGTHTLTGEQSLALVRTRKSVGDGSDLGRIKLQQTFLTALLTQVKHMGLLTSPTKLYGLADTATSSITTDKDLSSITALTSLAKSTSSLNSSTMQLITLPVTYDTQDPNRVRPLEPQSTQVWKALKSDRRIPPTALQNSAAEAENANGTISSP</sequence>
<organism evidence="5 6">
    <name type="scientific">Streptomyces smaragdinus</name>
    <dbReference type="NCBI Taxonomy" id="2585196"/>
    <lineage>
        <taxon>Bacteria</taxon>
        <taxon>Bacillati</taxon>
        <taxon>Actinomycetota</taxon>
        <taxon>Actinomycetes</taxon>
        <taxon>Kitasatosporales</taxon>
        <taxon>Streptomycetaceae</taxon>
        <taxon>Streptomyces</taxon>
    </lineage>
</organism>
<dbReference type="EMBL" id="WEGJ01000005">
    <property type="protein sequence ID" value="MQY12003.1"/>
    <property type="molecule type" value="Genomic_DNA"/>
</dbReference>
<accession>A0A7K0CF69</accession>
<dbReference type="NCBIfam" id="TIGR00350">
    <property type="entry name" value="lytR_cpsA_psr"/>
    <property type="match status" value="1"/>
</dbReference>
<dbReference type="InterPro" id="IPR004474">
    <property type="entry name" value="LytR_CpsA_psr"/>
</dbReference>
<feature type="compositionally biased region" description="Basic residues" evidence="2">
    <location>
        <begin position="16"/>
        <end position="27"/>
    </location>
</feature>
<feature type="region of interest" description="Disordered" evidence="2">
    <location>
        <begin position="1"/>
        <end position="27"/>
    </location>
</feature>
<feature type="transmembrane region" description="Helical" evidence="3">
    <location>
        <begin position="28"/>
        <end position="53"/>
    </location>
</feature>
<dbReference type="AlphaFoldDB" id="A0A7K0CF69"/>
<protein>
    <submittedName>
        <fullName evidence="5">Transcriptional regulator LytR</fullName>
    </submittedName>
</protein>
<dbReference type="InterPro" id="IPR050922">
    <property type="entry name" value="LytR/CpsA/Psr_CW_biosynth"/>
</dbReference>
<dbReference type="OrthoDB" id="9782542at2"/>
<keyword evidence="3" id="KW-0812">Transmembrane</keyword>
<comment type="similarity">
    <text evidence="1">Belongs to the LytR/CpsA/Psr (LCP) family.</text>
</comment>
<dbReference type="RefSeq" id="WP_153451343.1">
    <property type="nucleotide sequence ID" value="NZ_WEGJ01000005.1"/>
</dbReference>
<gene>
    <name evidence="5" type="primary">lytR_1</name>
    <name evidence="5" type="ORF">SRB5_21320</name>
</gene>